<protein>
    <submittedName>
        <fullName evidence="10">UPF0187-domain-containing protein</fullName>
    </submittedName>
</protein>
<feature type="transmembrane region" description="Helical" evidence="9">
    <location>
        <begin position="25"/>
        <end position="43"/>
    </location>
</feature>
<evidence type="ECO:0000313" key="10">
    <source>
        <dbReference type="EMBL" id="KAF9475407.1"/>
    </source>
</evidence>
<feature type="transmembrane region" description="Helical" evidence="9">
    <location>
        <begin position="55"/>
        <end position="76"/>
    </location>
</feature>
<reference evidence="10" key="1">
    <citation type="submission" date="2020-11" db="EMBL/GenBank/DDBJ databases">
        <authorList>
            <consortium name="DOE Joint Genome Institute"/>
            <person name="Ahrendt S."/>
            <person name="Riley R."/>
            <person name="Andreopoulos W."/>
            <person name="Labutti K."/>
            <person name="Pangilinan J."/>
            <person name="Ruiz-Duenas F.J."/>
            <person name="Barrasa J.M."/>
            <person name="Sanchez-Garcia M."/>
            <person name="Camarero S."/>
            <person name="Miyauchi S."/>
            <person name="Serrano A."/>
            <person name="Linde D."/>
            <person name="Babiker R."/>
            <person name="Drula E."/>
            <person name="Ayuso-Fernandez I."/>
            <person name="Pacheco R."/>
            <person name="Padilla G."/>
            <person name="Ferreira P."/>
            <person name="Barriuso J."/>
            <person name="Kellner H."/>
            <person name="Castanera R."/>
            <person name="Alfaro M."/>
            <person name="Ramirez L."/>
            <person name="Pisabarro A.G."/>
            <person name="Kuo A."/>
            <person name="Tritt A."/>
            <person name="Lipzen A."/>
            <person name="He G."/>
            <person name="Yan M."/>
            <person name="Ng V."/>
            <person name="Cullen D."/>
            <person name="Martin F."/>
            <person name="Rosso M.-N."/>
            <person name="Henrissat B."/>
            <person name="Hibbett D."/>
            <person name="Martinez A.T."/>
            <person name="Grigoriev I.V."/>
        </authorList>
    </citation>
    <scope>NUCLEOTIDE SEQUENCE</scope>
    <source>
        <strain evidence="10">CIRM-BRFM 674</strain>
    </source>
</reference>
<organism evidence="10 11">
    <name type="scientific">Pholiota conissans</name>
    <dbReference type="NCBI Taxonomy" id="109636"/>
    <lineage>
        <taxon>Eukaryota</taxon>
        <taxon>Fungi</taxon>
        <taxon>Dikarya</taxon>
        <taxon>Basidiomycota</taxon>
        <taxon>Agaricomycotina</taxon>
        <taxon>Agaricomycetes</taxon>
        <taxon>Agaricomycetidae</taxon>
        <taxon>Agaricales</taxon>
        <taxon>Agaricineae</taxon>
        <taxon>Strophariaceae</taxon>
        <taxon>Pholiota</taxon>
    </lineage>
</organism>
<keyword evidence="5 9" id="KW-1133">Transmembrane helix</keyword>
<dbReference type="PANTHER" id="PTHR33281:SF19">
    <property type="entry name" value="VOLTAGE-DEPENDENT ANION CHANNEL-FORMING PROTEIN YNEE"/>
    <property type="match status" value="1"/>
</dbReference>
<dbReference type="OrthoDB" id="1368at2759"/>
<evidence type="ECO:0000256" key="4">
    <source>
        <dbReference type="ARBA" id="ARBA00022692"/>
    </source>
</evidence>
<accession>A0A9P5YTP1</accession>
<evidence type="ECO:0000256" key="7">
    <source>
        <dbReference type="ARBA" id="ARBA00023136"/>
    </source>
</evidence>
<dbReference type="GO" id="GO:0005886">
    <property type="term" value="C:plasma membrane"/>
    <property type="evidence" value="ECO:0007669"/>
    <property type="project" value="UniProtKB-SubCell"/>
</dbReference>
<comment type="subcellular location">
    <subcellularLocation>
        <location evidence="1">Cell membrane</location>
        <topology evidence="1">Multi-pass membrane protein</topology>
    </subcellularLocation>
</comment>
<name>A0A9P5YTP1_9AGAR</name>
<feature type="region of interest" description="Disordered" evidence="8">
    <location>
        <begin position="182"/>
        <end position="217"/>
    </location>
</feature>
<keyword evidence="4 9" id="KW-0812">Transmembrane</keyword>
<keyword evidence="2" id="KW-0813">Transport</keyword>
<proteinExistence type="predicted"/>
<dbReference type="Proteomes" id="UP000807469">
    <property type="component" value="Unassembled WGS sequence"/>
</dbReference>
<keyword evidence="6" id="KW-0406">Ion transport</keyword>
<keyword evidence="3" id="KW-1003">Cell membrane</keyword>
<evidence type="ECO:0000256" key="5">
    <source>
        <dbReference type="ARBA" id="ARBA00022989"/>
    </source>
</evidence>
<evidence type="ECO:0000256" key="2">
    <source>
        <dbReference type="ARBA" id="ARBA00022448"/>
    </source>
</evidence>
<dbReference type="PANTHER" id="PTHR33281">
    <property type="entry name" value="UPF0187 PROTEIN YNEE"/>
    <property type="match status" value="1"/>
</dbReference>
<sequence length="479" mass="54564">MVSANPLFRGTWTAKKFQATVINDIWPEVLFFTLVATMVTLVSEKTSHNLGINTQLLTVLGTVLGLVISFRTSSAYERYQDGRKMWTNIITASRNLAQQIWIHVPVERKGAAGNTTALQNVIEKKTMVNLILAYAVSVKHFLRDEPGAYYEDLYPLISFLPRYANGMDGIESELLPLWHDEDEPYRKTTQPATEMERNSQSSSTATATRKEKEFDPEKALPTVYSERPLKPARNPPTTGILDYIPLLRFFKWIARVITRASRPKGRGKKRRYNEYVESQIPLEIILILSNYSAWCMRNGLVQPAIATGITGNISTLQDTLSNLERICNTPLPFAYQAHLRMSLWLYLFFLPFQIYNGFKYITIPGTAFAAFLLLGFLEIGQEIENPFNYDLNDLDLDYFCLAIQRELHLITAHTMPNPSDFAFSALNQPFAPSDRRTAAELTATDKEYHLPNENVEPGFASLRRTLVKGWKDVDVLTRK</sequence>
<evidence type="ECO:0000256" key="1">
    <source>
        <dbReference type="ARBA" id="ARBA00004651"/>
    </source>
</evidence>
<comment type="caution">
    <text evidence="10">The sequence shown here is derived from an EMBL/GenBank/DDBJ whole genome shotgun (WGS) entry which is preliminary data.</text>
</comment>
<evidence type="ECO:0000256" key="3">
    <source>
        <dbReference type="ARBA" id="ARBA00022475"/>
    </source>
</evidence>
<evidence type="ECO:0000256" key="9">
    <source>
        <dbReference type="SAM" id="Phobius"/>
    </source>
</evidence>
<gene>
    <name evidence="10" type="ORF">BDN70DRAFT_864928</name>
</gene>
<evidence type="ECO:0000313" key="11">
    <source>
        <dbReference type="Proteomes" id="UP000807469"/>
    </source>
</evidence>
<dbReference type="EMBL" id="MU155333">
    <property type="protein sequence ID" value="KAF9475407.1"/>
    <property type="molecule type" value="Genomic_DNA"/>
</dbReference>
<evidence type="ECO:0000256" key="8">
    <source>
        <dbReference type="SAM" id="MobiDB-lite"/>
    </source>
</evidence>
<keyword evidence="11" id="KW-1185">Reference proteome</keyword>
<dbReference type="AlphaFoldDB" id="A0A9P5YTP1"/>
<dbReference type="InterPro" id="IPR044669">
    <property type="entry name" value="YneE/VCCN1/2-like"/>
</dbReference>
<feature type="compositionally biased region" description="Basic and acidic residues" evidence="8">
    <location>
        <begin position="208"/>
        <end position="217"/>
    </location>
</feature>
<dbReference type="GO" id="GO:0005254">
    <property type="term" value="F:chloride channel activity"/>
    <property type="evidence" value="ECO:0007669"/>
    <property type="project" value="InterPro"/>
</dbReference>
<keyword evidence="7 9" id="KW-0472">Membrane</keyword>
<feature type="compositionally biased region" description="Polar residues" evidence="8">
    <location>
        <begin position="187"/>
        <end position="207"/>
    </location>
</feature>
<dbReference type="Pfam" id="PF25539">
    <property type="entry name" value="Bestrophin_2"/>
    <property type="match status" value="2"/>
</dbReference>
<evidence type="ECO:0000256" key="6">
    <source>
        <dbReference type="ARBA" id="ARBA00023065"/>
    </source>
</evidence>
<feature type="transmembrane region" description="Helical" evidence="9">
    <location>
        <begin position="337"/>
        <end position="355"/>
    </location>
</feature>